<dbReference type="InterPro" id="IPR007219">
    <property type="entry name" value="XnlR_reg_dom"/>
</dbReference>
<dbReference type="Gene3D" id="4.10.240.10">
    <property type="entry name" value="Zn(2)-C6 fungal-type DNA-binding domain"/>
    <property type="match status" value="1"/>
</dbReference>
<organism evidence="6 7">
    <name type="scientific">Alternaria tenuissima</name>
    <dbReference type="NCBI Taxonomy" id="119927"/>
    <lineage>
        <taxon>Eukaryota</taxon>
        <taxon>Fungi</taxon>
        <taxon>Dikarya</taxon>
        <taxon>Ascomycota</taxon>
        <taxon>Pezizomycotina</taxon>
        <taxon>Dothideomycetes</taxon>
        <taxon>Pleosporomycetidae</taxon>
        <taxon>Pleosporales</taxon>
        <taxon>Pleosporineae</taxon>
        <taxon>Pleosporaceae</taxon>
        <taxon>Alternaria</taxon>
        <taxon>Alternaria sect. Alternaria</taxon>
        <taxon>Alternaria alternata complex</taxon>
    </lineage>
</organism>
<sequence length="674" mass="75946">MLGRKRIINACQQCKERKGRCDGGKPCCSYCLKYEKHCIYTVRRRRGPGKSKESTKSLIQQHDQGRCSSESEPGLTVESGQSRGHKEVCDNTATRDPREGQAIPRRNSTDESNRSPCSISETERMLPTAVKQFIAFSEDIRTTARQMQARIQANQSCFERKTFTSLPPEGHAVELIRPVIEEVQLHGVFLTTENVLKQLIEQYRAGVDECSSDPSRWATLCSFLAMSAHHRTASGSVVGMFSIAWAFFKNAFAMYVELAIVQRPQISTCEALLAMALFMLRTADACVAARLTATVAQSVYMLGLHKYEHYIDLEANVAERQRMIFWVTYVVNADLAHRYGTPSSLDVDNFDIAFPGHVYHHVSDHVDHMIDLIQTEQAIYLRRRAVLAVTQLRIHKVLQQAFSRNAKRKLSDIEDAITAIDNELQAWKNSLPIGIQPGFRSHESPLLEMPIAMLHYIYFSCISKVSMVVVLLARPVVSDSVSHEQPAAELHTCPSSSQLARAACVIAAREILHVQLRLQWQPFTHLWQTLSFPLSAVLILLSEVLAYPASIQARTDTQLINDFVEYLERLQQEGSDVRDLLDGCKKFYSIAMRAGEQTNTFEQTAEIQLLRSRFSQVTDWLQLAQGLLSNMPAPQNQACEIFSDILGPDTMDETYGAFVPAFMKSSTYNFSFGV</sequence>
<keyword evidence="1" id="KW-0479">Metal-binding</keyword>
<keyword evidence="7" id="KW-1185">Reference proteome</keyword>
<dbReference type="InterPro" id="IPR001138">
    <property type="entry name" value="Zn2Cys6_DnaBD"/>
</dbReference>
<evidence type="ECO:0000256" key="4">
    <source>
        <dbReference type="SAM" id="MobiDB-lite"/>
    </source>
</evidence>
<dbReference type="CDD" id="cd12148">
    <property type="entry name" value="fungal_TF_MHR"/>
    <property type="match status" value="1"/>
</dbReference>
<feature type="region of interest" description="Disordered" evidence="4">
    <location>
        <begin position="45"/>
        <end position="121"/>
    </location>
</feature>
<dbReference type="Pfam" id="PF00172">
    <property type="entry name" value="Zn_clus"/>
    <property type="match status" value="1"/>
</dbReference>
<name>A0ABY0FQ78_9PLEO</name>
<accession>A0ABY0FQ78</accession>
<evidence type="ECO:0000259" key="5">
    <source>
        <dbReference type="PROSITE" id="PS50048"/>
    </source>
</evidence>
<dbReference type="PROSITE" id="PS50048">
    <property type="entry name" value="ZN2_CY6_FUNGAL_2"/>
    <property type="match status" value="1"/>
</dbReference>
<protein>
    <recommendedName>
        <fullName evidence="5">Zn(2)-C6 fungal-type domain-containing protein</fullName>
    </recommendedName>
</protein>
<evidence type="ECO:0000313" key="6">
    <source>
        <dbReference type="EMBL" id="RYN86520.1"/>
    </source>
</evidence>
<dbReference type="PANTHER" id="PTHR46910">
    <property type="entry name" value="TRANSCRIPTION FACTOR PDR1"/>
    <property type="match status" value="1"/>
</dbReference>
<dbReference type="SMART" id="SM00066">
    <property type="entry name" value="GAL4"/>
    <property type="match status" value="1"/>
</dbReference>
<dbReference type="InterPro" id="IPR036864">
    <property type="entry name" value="Zn2-C6_fun-type_DNA-bd_sf"/>
</dbReference>
<comment type="caution">
    <text evidence="6">The sequence shown here is derived from an EMBL/GenBank/DDBJ whole genome shotgun (WGS) entry which is preliminary data.</text>
</comment>
<reference evidence="7" key="1">
    <citation type="journal article" date="2019" name="bioRxiv">
        <title>Genomics, evolutionary history and diagnostics of the Alternaria alternata species group including apple and Asian pear pathotypes.</title>
        <authorList>
            <person name="Armitage A.D."/>
            <person name="Cockerton H.M."/>
            <person name="Sreenivasaprasad S."/>
            <person name="Woodhall J.W."/>
            <person name="Lane C.R."/>
            <person name="Harrison R.J."/>
            <person name="Clarkson J.P."/>
        </authorList>
    </citation>
    <scope>NUCLEOTIDE SEQUENCE [LARGE SCALE GENOMIC DNA]</scope>
    <source>
        <strain evidence="7">FERA 635</strain>
    </source>
</reference>
<dbReference type="InterPro" id="IPR050987">
    <property type="entry name" value="AtrR-like"/>
</dbReference>
<keyword evidence="2" id="KW-0539">Nucleus</keyword>
<keyword evidence="3" id="KW-0175">Coiled coil</keyword>
<evidence type="ECO:0000313" key="7">
    <source>
        <dbReference type="Proteomes" id="UP000293195"/>
    </source>
</evidence>
<dbReference type="Pfam" id="PF04082">
    <property type="entry name" value="Fungal_trans"/>
    <property type="match status" value="1"/>
</dbReference>
<evidence type="ECO:0000256" key="1">
    <source>
        <dbReference type="ARBA" id="ARBA00022723"/>
    </source>
</evidence>
<feature type="compositionally biased region" description="Basic and acidic residues" evidence="4">
    <location>
        <begin position="84"/>
        <end position="99"/>
    </location>
</feature>
<dbReference type="PANTHER" id="PTHR46910:SF25">
    <property type="entry name" value="ABC-TRANSPORTER-REGULATING TRANSCRIPTION FACTOR"/>
    <property type="match status" value="1"/>
</dbReference>
<dbReference type="EMBL" id="PDXF01000139">
    <property type="protein sequence ID" value="RYN86520.1"/>
    <property type="molecule type" value="Genomic_DNA"/>
</dbReference>
<gene>
    <name evidence="6" type="ORF">AA0119_g12822</name>
</gene>
<evidence type="ECO:0000256" key="2">
    <source>
        <dbReference type="ARBA" id="ARBA00023242"/>
    </source>
</evidence>
<proteinExistence type="predicted"/>
<feature type="coiled-coil region" evidence="3">
    <location>
        <begin position="403"/>
        <end position="430"/>
    </location>
</feature>
<dbReference type="CDD" id="cd00067">
    <property type="entry name" value="GAL4"/>
    <property type="match status" value="1"/>
</dbReference>
<evidence type="ECO:0000256" key="3">
    <source>
        <dbReference type="SAM" id="Coils"/>
    </source>
</evidence>
<feature type="domain" description="Zn(2)-C6 fungal-type" evidence="5">
    <location>
        <begin position="10"/>
        <end position="40"/>
    </location>
</feature>
<dbReference type="PROSITE" id="PS00463">
    <property type="entry name" value="ZN2_CY6_FUNGAL_1"/>
    <property type="match status" value="1"/>
</dbReference>
<dbReference type="SUPFAM" id="SSF57701">
    <property type="entry name" value="Zn2/Cys6 DNA-binding domain"/>
    <property type="match status" value="1"/>
</dbReference>
<feature type="compositionally biased region" description="Polar residues" evidence="4">
    <location>
        <begin position="56"/>
        <end position="71"/>
    </location>
</feature>
<dbReference type="Proteomes" id="UP000293195">
    <property type="component" value="Unassembled WGS sequence"/>
</dbReference>